<dbReference type="SMART" id="SM00672">
    <property type="entry name" value="CAP10"/>
    <property type="match status" value="1"/>
</dbReference>
<proteinExistence type="predicted"/>
<accession>A0AAV5TVC2</accession>
<dbReference type="Proteomes" id="UP001432027">
    <property type="component" value="Unassembled WGS sequence"/>
</dbReference>
<dbReference type="InterPro" id="IPR006598">
    <property type="entry name" value="CAP10"/>
</dbReference>
<gene>
    <name evidence="4" type="ORF">PENTCL1PPCAC_20655</name>
</gene>
<evidence type="ECO:0000313" key="4">
    <source>
        <dbReference type="EMBL" id="GMS98480.1"/>
    </source>
</evidence>
<comment type="caution">
    <text evidence="4">The sequence shown here is derived from an EMBL/GenBank/DDBJ whole genome shotgun (WGS) entry which is preliminary data.</text>
</comment>
<dbReference type="AlphaFoldDB" id="A0AAV5TVC2"/>
<feature type="non-terminal residue" evidence="4">
    <location>
        <position position="213"/>
    </location>
</feature>
<dbReference type="EMBL" id="BTSX01000005">
    <property type="protein sequence ID" value="GMS98480.1"/>
    <property type="molecule type" value="Genomic_DNA"/>
</dbReference>
<reference evidence="4" key="1">
    <citation type="submission" date="2023-10" db="EMBL/GenBank/DDBJ databases">
        <title>Genome assembly of Pristionchus species.</title>
        <authorList>
            <person name="Yoshida K."/>
            <person name="Sommer R.J."/>
        </authorList>
    </citation>
    <scope>NUCLEOTIDE SEQUENCE</scope>
    <source>
        <strain evidence="4">RS0144</strain>
    </source>
</reference>
<dbReference type="InterPro" id="IPR051091">
    <property type="entry name" value="O-Glucosyltr/Glycosyltrsf_90"/>
</dbReference>
<comment type="function">
    <text evidence="2">Protein O-glucosyltransferase. Catalyzes the reaction that attaches glucose through an O-glycosidic linkage to a conserved serine residue found in the consensus sequence C-X-S-X-[PA]-C in epidermal growth factor-like repeats. Regulates Notch signaling by glucosylating Notch in the ER, glucosylation is required for the correct folding and cleavage of Notch.</text>
</comment>
<evidence type="ECO:0000259" key="3">
    <source>
        <dbReference type="SMART" id="SM00672"/>
    </source>
</evidence>
<protein>
    <recommendedName>
        <fullName evidence="3">Glycosyl transferase CAP10 domain-containing protein</fullName>
    </recommendedName>
</protein>
<organism evidence="4 5">
    <name type="scientific">Pristionchus entomophagus</name>
    <dbReference type="NCBI Taxonomy" id="358040"/>
    <lineage>
        <taxon>Eukaryota</taxon>
        <taxon>Metazoa</taxon>
        <taxon>Ecdysozoa</taxon>
        <taxon>Nematoda</taxon>
        <taxon>Chromadorea</taxon>
        <taxon>Rhabditida</taxon>
        <taxon>Rhabditina</taxon>
        <taxon>Diplogasteromorpha</taxon>
        <taxon>Diplogasteroidea</taxon>
        <taxon>Neodiplogasteridae</taxon>
        <taxon>Pristionchus</taxon>
    </lineage>
</organism>
<dbReference type="Pfam" id="PF05686">
    <property type="entry name" value="Glyco_transf_90"/>
    <property type="match status" value="1"/>
</dbReference>
<dbReference type="PANTHER" id="PTHR12203:SF122">
    <property type="entry name" value="GLYCOSYL TRANSFERASE CAP10 DOMAIN-CONTAINING PROTEIN"/>
    <property type="match status" value="1"/>
</dbReference>
<dbReference type="PANTHER" id="PTHR12203">
    <property type="entry name" value="KDEL LYS-ASP-GLU-LEU CONTAINING - RELATED"/>
    <property type="match status" value="1"/>
</dbReference>
<keyword evidence="5" id="KW-1185">Reference proteome</keyword>
<dbReference type="GO" id="GO:0005788">
    <property type="term" value="C:endoplasmic reticulum lumen"/>
    <property type="evidence" value="ECO:0007669"/>
    <property type="project" value="UniProtKB-SubCell"/>
</dbReference>
<comment type="subcellular location">
    <subcellularLocation>
        <location evidence="1">Endoplasmic reticulum lumen</location>
    </subcellularLocation>
</comment>
<sequence>DIVVPTYLLTTTLLRAFPFSPLHDPFSSHPTPWSEKKDTALFRGRDYNQLRLDLARLSLESPDLLDAGITRYFFFDKEKHPKTKPSVAMADFFKHRFIISVDGTVAAYRLPYLLAGDSVVLKSDSKHYEHFYSRLVPYDHYIPFDKNNVVETISNMKQFDHLQPRNIYCYYARFFEAYSNRLIDNGEISIDGLEIPQSGRRDCECGGDSSGGK</sequence>
<dbReference type="GO" id="GO:0046527">
    <property type="term" value="F:glucosyltransferase activity"/>
    <property type="evidence" value="ECO:0007669"/>
    <property type="project" value="TreeGrafter"/>
</dbReference>
<feature type="non-terminal residue" evidence="4">
    <location>
        <position position="1"/>
    </location>
</feature>
<feature type="domain" description="Glycosyl transferase CAP10" evidence="3">
    <location>
        <begin position="1"/>
        <end position="185"/>
    </location>
</feature>
<evidence type="ECO:0000256" key="1">
    <source>
        <dbReference type="ARBA" id="ARBA00004319"/>
    </source>
</evidence>
<evidence type="ECO:0000313" key="5">
    <source>
        <dbReference type="Proteomes" id="UP001432027"/>
    </source>
</evidence>
<evidence type="ECO:0000256" key="2">
    <source>
        <dbReference type="ARBA" id="ARBA00045690"/>
    </source>
</evidence>
<name>A0AAV5TVC2_9BILA</name>